<dbReference type="Proteomes" id="UP000789901">
    <property type="component" value="Unassembled WGS sequence"/>
</dbReference>
<dbReference type="EMBL" id="CAJVQB010118954">
    <property type="protein sequence ID" value="CAG8853021.1"/>
    <property type="molecule type" value="Genomic_DNA"/>
</dbReference>
<gene>
    <name evidence="2" type="ORF">GMARGA_LOCUS41842</name>
</gene>
<feature type="non-terminal residue" evidence="2">
    <location>
        <position position="1"/>
    </location>
</feature>
<protein>
    <submittedName>
        <fullName evidence="2">1992_t:CDS:1</fullName>
    </submittedName>
</protein>
<proteinExistence type="predicted"/>
<sequence>YCKYCNGQLKEIVYEIIEPDKTGYFERHYCGKCFRVFHFREASQRRTKRAPRKKEKKSKKTAKKGGGE</sequence>
<reference evidence="2 3" key="1">
    <citation type="submission" date="2021-06" db="EMBL/GenBank/DDBJ databases">
        <authorList>
            <person name="Kallberg Y."/>
            <person name="Tangrot J."/>
            <person name="Rosling A."/>
        </authorList>
    </citation>
    <scope>NUCLEOTIDE SEQUENCE [LARGE SCALE GENOMIC DNA]</scope>
    <source>
        <strain evidence="2 3">120-4 pot B 10/14</strain>
    </source>
</reference>
<accession>A0ABN7XCM6</accession>
<organism evidence="2 3">
    <name type="scientific">Gigaspora margarita</name>
    <dbReference type="NCBI Taxonomy" id="4874"/>
    <lineage>
        <taxon>Eukaryota</taxon>
        <taxon>Fungi</taxon>
        <taxon>Fungi incertae sedis</taxon>
        <taxon>Mucoromycota</taxon>
        <taxon>Glomeromycotina</taxon>
        <taxon>Glomeromycetes</taxon>
        <taxon>Diversisporales</taxon>
        <taxon>Gigasporaceae</taxon>
        <taxon>Gigaspora</taxon>
    </lineage>
</organism>
<keyword evidence="3" id="KW-1185">Reference proteome</keyword>
<feature type="region of interest" description="Disordered" evidence="1">
    <location>
        <begin position="43"/>
        <end position="68"/>
    </location>
</feature>
<feature type="compositionally biased region" description="Basic residues" evidence="1">
    <location>
        <begin position="45"/>
        <end position="68"/>
    </location>
</feature>
<comment type="caution">
    <text evidence="2">The sequence shown here is derived from an EMBL/GenBank/DDBJ whole genome shotgun (WGS) entry which is preliminary data.</text>
</comment>
<name>A0ABN7XCM6_GIGMA</name>
<evidence type="ECO:0000313" key="2">
    <source>
        <dbReference type="EMBL" id="CAG8853021.1"/>
    </source>
</evidence>
<evidence type="ECO:0000313" key="3">
    <source>
        <dbReference type="Proteomes" id="UP000789901"/>
    </source>
</evidence>
<evidence type="ECO:0000256" key="1">
    <source>
        <dbReference type="SAM" id="MobiDB-lite"/>
    </source>
</evidence>